<dbReference type="AlphaFoldDB" id="A0A5N5QCN2"/>
<proteinExistence type="predicted"/>
<accession>A0A5N5QCN2</accession>
<evidence type="ECO:0000256" key="1">
    <source>
        <dbReference type="SAM" id="Phobius"/>
    </source>
</evidence>
<feature type="transmembrane region" description="Helical" evidence="1">
    <location>
        <begin position="96"/>
        <end position="116"/>
    </location>
</feature>
<comment type="caution">
    <text evidence="2">The sequence shown here is derived from an EMBL/GenBank/DDBJ whole genome shotgun (WGS) entry which is preliminary data.</text>
</comment>
<protein>
    <submittedName>
        <fullName evidence="2">Uncharacterized protein</fullName>
    </submittedName>
</protein>
<reference evidence="2 3" key="1">
    <citation type="journal article" date="2019" name="Fungal Biol. Biotechnol.">
        <title>Draft genome sequence of fastidious pathogen Ceratobasidium theobromae, which causes vascular-streak dieback in Theobroma cacao.</title>
        <authorList>
            <person name="Ali S.S."/>
            <person name="Asman A."/>
            <person name="Shao J."/>
            <person name="Firmansyah A.P."/>
            <person name="Susilo A.W."/>
            <person name="Rosmana A."/>
            <person name="McMahon P."/>
            <person name="Junaid M."/>
            <person name="Guest D."/>
            <person name="Kheng T.Y."/>
            <person name="Meinhardt L.W."/>
            <person name="Bailey B.A."/>
        </authorList>
    </citation>
    <scope>NUCLEOTIDE SEQUENCE [LARGE SCALE GENOMIC DNA]</scope>
    <source>
        <strain evidence="2 3">CT2</strain>
    </source>
</reference>
<dbReference type="Proteomes" id="UP000383932">
    <property type="component" value="Unassembled WGS sequence"/>
</dbReference>
<keyword evidence="1" id="KW-0472">Membrane</keyword>
<keyword evidence="1" id="KW-1133">Transmembrane helix</keyword>
<dbReference type="EMBL" id="SSOP01000261">
    <property type="protein sequence ID" value="KAB5589502.1"/>
    <property type="molecule type" value="Genomic_DNA"/>
</dbReference>
<organism evidence="2 3">
    <name type="scientific">Ceratobasidium theobromae</name>
    <dbReference type="NCBI Taxonomy" id="1582974"/>
    <lineage>
        <taxon>Eukaryota</taxon>
        <taxon>Fungi</taxon>
        <taxon>Dikarya</taxon>
        <taxon>Basidiomycota</taxon>
        <taxon>Agaricomycotina</taxon>
        <taxon>Agaricomycetes</taxon>
        <taxon>Cantharellales</taxon>
        <taxon>Ceratobasidiaceae</taxon>
        <taxon>Ceratobasidium</taxon>
    </lineage>
</organism>
<name>A0A5N5QCN2_9AGAM</name>
<sequence length="148" mass="16646">MNTDTDCISPASTMVVKMIAELNAASDLMETAVQRYLDACLMIEDSFLKGNHDPKLVDRADNELMSFAAFESKMKSAKLAVQWVRNRSPSISPINILLSEVLGYIFTLALQIRILWIHISSKFDRPGAKINGGQYQLHRKQDPYPTTI</sequence>
<keyword evidence="3" id="KW-1185">Reference proteome</keyword>
<keyword evidence="1" id="KW-0812">Transmembrane</keyword>
<evidence type="ECO:0000313" key="3">
    <source>
        <dbReference type="Proteomes" id="UP000383932"/>
    </source>
</evidence>
<evidence type="ECO:0000313" key="2">
    <source>
        <dbReference type="EMBL" id="KAB5589502.1"/>
    </source>
</evidence>
<gene>
    <name evidence="2" type="ORF">CTheo_7053</name>
</gene>